<dbReference type="HAMAP" id="MF_02087">
    <property type="entry name" value="PLP_homeostasis"/>
    <property type="match status" value="1"/>
</dbReference>
<evidence type="ECO:0000256" key="2">
    <source>
        <dbReference type="HAMAP-Rule" id="MF_02087"/>
    </source>
</evidence>
<dbReference type="PANTHER" id="PTHR10146">
    <property type="entry name" value="PROLINE SYNTHETASE CO-TRANSCRIBED BACTERIAL HOMOLOG PROTEIN"/>
    <property type="match status" value="1"/>
</dbReference>
<dbReference type="AlphaFoldDB" id="A0A931CZK6"/>
<dbReference type="SUPFAM" id="SSF51419">
    <property type="entry name" value="PLP-binding barrel"/>
    <property type="match status" value="1"/>
</dbReference>
<reference evidence="6" key="1">
    <citation type="submission" date="2020-07" db="EMBL/GenBank/DDBJ databases">
        <title>Severe corrosion of carbon steel in oil field produced water can be linked to methanogenic archaea containing a special type of NiFe hydrogenase.</title>
        <authorList>
            <person name="Lahme S."/>
            <person name="Mand J."/>
            <person name="Longwell J."/>
            <person name="Smith R."/>
            <person name="Enning D."/>
        </authorList>
    </citation>
    <scope>NUCLEOTIDE SEQUENCE</scope>
    <source>
        <strain evidence="6">MIC098Bin6</strain>
    </source>
</reference>
<organism evidence="6 7">
    <name type="scientific">Desulfotignum balticum</name>
    <dbReference type="NCBI Taxonomy" id="115781"/>
    <lineage>
        <taxon>Bacteria</taxon>
        <taxon>Pseudomonadati</taxon>
        <taxon>Thermodesulfobacteriota</taxon>
        <taxon>Desulfobacteria</taxon>
        <taxon>Desulfobacterales</taxon>
        <taxon>Desulfobacteraceae</taxon>
        <taxon>Desulfotignum</taxon>
    </lineage>
</organism>
<sequence length="230" mass="25807">MTSIRDNLAEIQEKIHTAAANCGRNPADITLVGVSKKHGTEKMHQAIDAGLTDLWENYIQEAVDKIDAIGRQAARWHFIGHLQSNKARFAVQYFDLIHTVDKLKLAKEIDKQAKKIEKRQKILLQVNIAEEETKSGAGAHEVIDLAGEVMKFEHLELHGLMCMPPYFDDPEHARPYFRHLAKIREQMLDAGVDKNAMTHLSMGMSHDFSVAIQEGATLVRVGTAIFGTRS</sequence>
<protein>
    <recommendedName>
        <fullName evidence="2">Pyridoxal phosphate homeostasis protein</fullName>
        <shortName evidence="2">PLP homeostasis protein</shortName>
    </recommendedName>
</protein>
<dbReference type="Gene3D" id="3.20.20.10">
    <property type="entry name" value="Alanine racemase"/>
    <property type="match status" value="1"/>
</dbReference>
<dbReference type="EMBL" id="JACCQK010000298">
    <property type="protein sequence ID" value="MBG0779383.1"/>
    <property type="molecule type" value="Genomic_DNA"/>
</dbReference>
<evidence type="ECO:0000259" key="5">
    <source>
        <dbReference type="Pfam" id="PF01168"/>
    </source>
</evidence>
<comment type="caution">
    <text evidence="6">The sequence shown here is derived from an EMBL/GenBank/DDBJ whole genome shotgun (WGS) entry which is preliminary data.</text>
</comment>
<evidence type="ECO:0000256" key="4">
    <source>
        <dbReference type="RuleBase" id="RU004514"/>
    </source>
</evidence>
<dbReference type="PIRSF" id="PIRSF004848">
    <property type="entry name" value="YBL036c_PLPDEIII"/>
    <property type="match status" value="1"/>
</dbReference>
<proteinExistence type="inferred from homology"/>
<dbReference type="InterPro" id="IPR029066">
    <property type="entry name" value="PLP-binding_barrel"/>
</dbReference>
<comment type="function">
    <text evidence="2">Pyridoxal 5'-phosphate (PLP)-binding protein, which is involved in PLP homeostasis.</text>
</comment>
<comment type="cofactor">
    <cofactor evidence="3">
        <name>pyridoxal 5'-phosphate</name>
        <dbReference type="ChEBI" id="CHEBI:597326"/>
    </cofactor>
</comment>
<dbReference type="NCBIfam" id="TIGR00044">
    <property type="entry name" value="YggS family pyridoxal phosphate-dependent enzyme"/>
    <property type="match status" value="1"/>
</dbReference>
<dbReference type="InterPro" id="IPR001608">
    <property type="entry name" value="Ala_racemase_N"/>
</dbReference>
<accession>A0A931CZK6</accession>
<feature type="modified residue" description="N6-(pyridoxal phosphate)lysine" evidence="2 3">
    <location>
        <position position="36"/>
    </location>
</feature>
<dbReference type="Pfam" id="PF01168">
    <property type="entry name" value="Ala_racemase_N"/>
    <property type="match status" value="1"/>
</dbReference>
<dbReference type="PANTHER" id="PTHR10146:SF14">
    <property type="entry name" value="PYRIDOXAL PHOSPHATE HOMEOSTASIS PROTEIN"/>
    <property type="match status" value="1"/>
</dbReference>
<dbReference type="CDD" id="cd00635">
    <property type="entry name" value="PLPDE_III_YBL036c_like"/>
    <property type="match status" value="1"/>
</dbReference>
<evidence type="ECO:0000313" key="7">
    <source>
        <dbReference type="Proteomes" id="UP000706172"/>
    </source>
</evidence>
<comment type="similarity">
    <text evidence="2 4">Belongs to the pyridoxal phosphate-binding protein YggS/PROSC family.</text>
</comment>
<dbReference type="InterPro" id="IPR011078">
    <property type="entry name" value="PyrdxlP_homeostasis"/>
</dbReference>
<dbReference type="FunFam" id="3.20.20.10:FF:000018">
    <property type="entry name" value="Pyridoxal phosphate homeostasis protein"/>
    <property type="match status" value="1"/>
</dbReference>
<name>A0A931CZK6_9BACT</name>
<keyword evidence="1 2" id="KW-0663">Pyridoxal phosphate</keyword>
<evidence type="ECO:0000313" key="6">
    <source>
        <dbReference type="EMBL" id="MBG0779383.1"/>
    </source>
</evidence>
<evidence type="ECO:0000256" key="1">
    <source>
        <dbReference type="ARBA" id="ARBA00022898"/>
    </source>
</evidence>
<dbReference type="Proteomes" id="UP000706172">
    <property type="component" value="Unassembled WGS sequence"/>
</dbReference>
<dbReference type="GO" id="GO:0030170">
    <property type="term" value="F:pyridoxal phosphate binding"/>
    <property type="evidence" value="ECO:0007669"/>
    <property type="project" value="UniProtKB-UniRule"/>
</dbReference>
<feature type="domain" description="Alanine racemase N-terminal" evidence="5">
    <location>
        <begin position="8"/>
        <end position="229"/>
    </location>
</feature>
<gene>
    <name evidence="6" type="ORF">H0S81_05600</name>
</gene>
<evidence type="ECO:0000256" key="3">
    <source>
        <dbReference type="PIRSR" id="PIRSR004848-1"/>
    </source>
</evidence>